<reference evidence="1 2" key="1">
    <citation type="submission" date="2010-10" db="EMBL/GenBank/DDBJ databases">
        <authorList>
            <person name="Durkin A.S."/>
            <person name="Madupu R."/>
            <person name="Torralba M."/>
            <person name="Gillis M."/>
            <person name="Methe B."/>
            <person name="Sutton G."/>
            <person name="Nelson K.E."/>
        </authorList>
    </citation>
    <scope>NUCLEOTIDE SEQUENCE [LARGE SCALE GENOMIC DNA]</scope>
    <source>
        <strain evidence="1 2">ACS-146-V-Sch2b</strain>
    </source>
</reference>
<dbReference type="RefSeq" id="WP_005955489.1">
    <property type="nucleotide sequence ID" value="NZ_AENP01000006.1"/>
</dbReference>
<evidence type="ECO:0000313" key="2">
    <source>
        <dbReference type="Proteomes" id="UP000003705"/>
    </source>
</evidence>
<accession>E4KXA7</accession>
<dbReference type="Proteomes" id="UP000003705">
    <property type="component" value="Unassembled WGS sequence"/>
</dbReference>
<dbReference type="OrthoDB" id="9899393at2"/>
<dbReference type="EMBL" id="AENP01000006">
    <property type="protein sequence ID" value="EFR33534.1"/>
    <property type="molecule type" value="Genomic_DNA"/>
</dbReference>
<evidence type="ECO:0000313" key="1">
    <source>
        <dbReference type="EMBL" id="EFR33534.1"/>
    </source>
</evidence>
<gene>
    <name evidence="1" type="ORF">HMPREF9286_0179</name>
</gene>
<proteinExistence type="predicted"/>
<organism evidence="1 2">
    <name type="scientific">Peptoniphilus harei ACS-146-V-Sch2b</name>
    <dbReference type="NCBI Taxonomy" id="908338"/>
    <lineage>
        <taxon>Bacteria</taxon>
        <taxon>Bacillati</taxon>
        <taxon>Bacillota</taxon>
        <taxon>Tissierellia</taxon>
        <taxon>Tissierellales</taxon>
        <taxon>Peptoniphilaceae</taxon>
        <taxon>Peptoniphilus</taxon>
    </lineage>
</organism>
<keyword evidence="2" id="KW-1185">Reference proteome</keyword>
<comment type="caution">
    <text evidence="1">The sequence shown here is derived from an EMBL/GenBank/DDBJ whole genome shotgun (WGS) entry which is preliminary data.</text>
</comment>
<dbReference type="AlphaFoldDB" id="E4KXA7"/>
<protein>
    <submittedName>
        <fullName evidence="1">Uncharacterized protein</fullName>
    </submittedName>
</protein>
<sequence>MEKNLKEKLLFLKANCKPYEINEYFAVEFADDYDVFAQDKNNIETLEYLNDEFIDIDVDYSHSSAFDSKVRETIDEAINMLS</sequence>
<name>E4KXA7_9FIRM</name>